<protein>
    <submittedName>
        <fullName evidence="2">Uncharacterized protein</fullName>
    </submittedName>
</protein>
<keyword evidence="1" id="KW-1185">Reference proteome</keyword>
<evidence type="ECO:0000313" key="1">
    <source>
        <dbReference type="Proteomes" id="UP000887565"/>
    </source>
</evidence>
<accession>A0A915HQ28</accession>
<dbReference type="WBParaSite" id="nRc.2.0.1.t03824-RA">
    <property type="protein sequence ID" value="nRc.2.0.1.t03824-RA"/>
    <property type="gene ID" value="nRc.2.0.1.g03824"/>
</dbReference>
<name>A0A915HQ28_ROMCU</name>
<dbReference type="AlphaFoldDB" id="A0A915HQ28"/>
<dbReference type="Proteomes" id="UP000887565">
    <property type="component" value="Unplaced"/>
</dbReference>
<sequence length="84" mass="9125">MHETLETLRLDKSKEKMWVKSLSSRFCVRLTYLSTCCNCGSLDKLASDDEPFSSSSSPTAPVVAFSCRQLTPIVSSMTSAGNGV</sequence>
<proteinExistence type="predicted"/>
<reference evidence="2" key="1">
    <citation type="submission" date="2022-11" db="UniProtKB">
        <authorList>
            <consortium name="WormBaseParasite"/>
        </authorList>
    </citation>
    <scope>IDENTIFICATION</scope>
</reference>
<organism evidence="1 2">
    <name type="scientific">Romanomermis culicivorax</name>
    <name type="common">Nematode worm</name>
    <dbReference type="NCBI Taxonomy" id="13658"/>
    <lineage>
        <taxon>Eukaryota</taxon>
        <taxon>Metazoa</taxon>
        <taxon>Ecdysozoa</taxon>
        <taxon>Nematoda</taxon>
        <taxon>Enoplea</taxon>
        <taxon>Dorylaimia</taxon>
        <taxon>Mermithida</taxon>
        <taxon>Mermithoidea</taxon>
        <taxon>Mermithidae</taxon>
        <taxon>Romanomermis</taxon>
    </lineage>
</organism>
<evidence type="ECO:0000313" key="2">
    <source>
        <dbReference type="WBParaSite" id="nRc.2.0.1.t03824-RA"/>
    </source>
</evidence>